<feature type="transmembrane region" description="Helical" evidence="1">
    <location>
        <begin position="85"/>
        <end position="106"/>
    </location>
</feature>
<organism evidence="2 3">
    <name type="scientific">Actinomadura coerulea</name>
    <dbReference type="NCBI Taxonomy" id="46159"/>
    <lineage>
        <taxon>Bacteria</taxon>
        <taxon>Bacillati</taxon>
        <taxon>Actinomycetota</taxon>
        <taxon>Actinomycetes</taxon>
        <taxon>Streptosporangiales</taxon>
        <taxon>Thermomonosporaceae</taxon>
        <taxon>Actinomadura</taxon>
    </lineage>
</organism>
<protein>
    <submittedName>
        <fullName evidence="2">Uncharacterized protein</fullName>
    </submittedName>
</protein>
<name>A0A7X0G406_9ACTN</name>
<dbReference type="AlphaFoldDB" id="A0A7X0G406"/>
<evidence type="ECO:0000256" key="1">
    <source>
        <dbReference type="SAM" id="Phobius"/>
    </source>
</evidence>
<keyword evidence="1" id="KW-1133">Transmembrane helix</keyword>
<gene>
    <name evidence="2" type="ORF">BKA00_005953</name>
</gene>
<keyword evidence="1" id="KW-0472">Membrane</keyword>
<sequence length="107" mass="11203">MLYTLIVVGLLAFVAARQNSKQLANRAAIIAVLMVLVVQVGSDGPLLRMGGALLVGVAAGKALDKVSPVFTPADPKSRMAGFARLMKSVAFIAFLVVAVIAILPLWE</sequence>
<dbReference type="EMBL" id="JACHMQ010000001">
    <property type="protein sequence ID" value="MBB6399039.1"/>
    <property type="molecule type" value="Genomic_DNA"/>
</dbReference>
<proteinExistence type="predicted"/>
<accession>A0A7X0G406</accession>
<feature type="transmembrane region" description="Helical" evidence="1">
    <location>
        <begin position="27"/>
        <end position="47"/>
    </location>
</feature>
<evidence type="ECO:0000313" key="3">
    <source>
        <dbReference type="Proteomes" id="UP000546324"/>
    </source>
</evidence>
<dbReference type="Proteomes" id="UP000546324">
    <property type="component" value="Unassembled WGS sequence"/>
</dbReference>
<comment type="caution">
    <text evidence="2">The sequence shown here is derived from an EMBL/GenBank/DDBJ whole genome shotgun (WGS) entry which is preliminary data.</text>
</comment>
<reference evidence="2 3" key="1">
    <citation type="submission" date="2020-08" db="EMBL/GenBank/DDBJ databases">
        <title>Sequencing the genomes of 1000 actinobacteria strains.</title>
        <authorList>
            <person name="Klenk H.-P."/>
        </authorList>
    </citation>
    <scope>NUCLEOTIDE SEQUENCE [LARGE SCALE GENOMIC DNA]</scope>
    <source>
        <strain evidence="2 3">DSM 43675</strain>
    </source>
</reference>
<evidence type="ECO:0000313" key="2">
    <source>
        <dbReference type="EMBL" id="MBB6399039.1"/>
    </source>
</evidence>
<keyword evidence="1" id="KW-0812">Transmembrane</keyword>
<keyword evidence="3" id="KW-1185">Reference proteome</keyword>
<dbReference type="RefSeq" id="WP_185030676.1">
    <property type="nucleotide sequence ID" value="NZ_JACHMQ010000001.1"/>
</dbReference>